<dbReference type="eggNOG" id="COG0759">
    <property type="taxonomic scope" value="Bacteria"/>
</dbReference>
<sequence>MIKIILLLSIKYYWRFVPESKRRKCLFKTSCSHYVYQQTKEKGIQDGLRALIFRINNCNNQYQIIEIGDEKIMLTKTNKIFPEKELSDFILKKSNTYGIP</sequence>
<protein>
    <recommendedName>
        <fullName evidence="3">Membrane protein insertion efficiency factor</fullName>
    </recommendedName>
</protein>
<dbReference type="Pfam" id="PF01809">
    <property type="entry name" value="YidD"/>
    <property type="match status" value="1"/>
</dbReference>
<dbReference type="Proteomes" id="UP000006049">
    <property type="component" value="Chromosome"/>
</dbReference>
<keyword evidence="2" id="KW-1185">Reference proteome</keyword>
<dbReference type="EMBL" id="CP003280">
    <property type="protein sequence ID" value="AFL79710.1"/>
    <property type="molecule type" value="Genomic_DNA"/>
</dbReference>
<accession>I3YRU2</accession>
<dbReference type="HOGENOM" id="CLU_2409420_0_0_10"/>
<gene>
    <name evidence="1" type="ordered locus">Aeqsu_0184</name>
</gene>
<dbReference type="KEGG" id="asl:Aeqsu_0184"/>
<evidence type="ECO:0000313" key="2">
    <source>
        <dbReference type="Proteomes" id="UP000006049"/>
    </source>
</evidence>
<dbReference type="NCBIfam" id="TIGR00278">
    <property type="entry name" value="membrane protein insertion efficiency factor YidD"/>
    <property type="match status" value="1"/>
</dbReference>
<name>I3YRU2_AEQSU</name>
<dbReference type="RefSeq" id="WP_014780968.1">
    <property type="nucleotide sequence ID" value="NC_018013.1"/>
</dbReference>
<proteinExistence type="predicted"/>
<dbReference type="STRING" id="746697.Aeqsu_0184"/>
<dbReference type="AlphaFoldDB" id="I3YRU2"/>
<dbReference type="InterPro" id="IPR002696">
    <property type="entry name" value="Membr_insert_effic_factor_YidD"/>
</dbReference>
<evidence type="ECO:0000313" key="1">
    <source>
        <dbReference type="EMBL" id="AFL79710.1"/>
    </source>
</evidence>
<dbReference type="OrthoDB" id="710170at2"/>
<organism evidence="1 2">
    <name type="scientific">Aequorivita sublithincola (strain DSM 14238 / LMG 21431 / ACAM 643 / 9-3)</name>
    <dbReference type="NCBI Taxonomy" id="746697"/>
    <lineage>
        <taxon>Bacteria</taxon>
        <taxon>Pseudomonadati</taxon>
        <taxon>Bacteroidota</taxon>
        <taxon>Flavobacteriia</taxon>
        <taxon>Flavobacteriales</taxon>
        <taxon>Flavobacteriaceae</taxon>
        <taxon>Aequorivita</taxon>
    </lineage>
</organism>
<evidence type="ECO:0008006" key="3">
    <source>
        <dbReference type="Google" id="ProtNLM"/>
    </source>
</evidence>
<dbReference type="SMART" id="SM01234">
    <property type="entry name" value="Haemolytic"/>
    <property type="match status" value="1"/>
</dbReference>
<reference evidence="1 2" key="1">
    <citation type="submission" date="2012-06" db="EMBL/GenBank/DDBJ databases">
        <title>The complete genome of Aequorivita sublithincola DSM 14238.</title>
        <authorList>
            <consortium name="US DOE Joint Genome Institute (JGI-PGF)"/>
            <person name="Lucas S."/>
            <person name="Copeland A."/>
            <person name="Lapidus A."/>
            <person name="Goodwin L."/>
            <person name="Pitluck S."/>
            <person name="Peters L."/>
            <person name="Munk A.C.C."/>
            <person name="Kyrpides N."/>
            <person name="Mavromatis K."/>
            <person name="Pagani I."/>
            <person name="Ivanova N."/>
            <person name="Ovchinnikova G."/>
            <person name="Zeytun A."/>
            <person name="Detter J.C."/>
            <person name="Han C."/>
            <person name="Land M."/>
            <person name="Hauser L."/>
            <person name="Markowitz V."/>
            <person name="Cheng J.-F."/>
            <person name="Hugenholtz P."/>
            <person name="Woyke T."/>
            <person name="Wu D."/>
            <person name="Tindall B."/>
            <person name="Faehnrich R."/>
            <person name="Brambilla E."/>
            <person name="Klenk H.-P."/>
            <person name="Eisen J.A."/>
        </authorList>
    </citation>
    <scope>NUCLEOTIDE SEQUENCE [LARGE SCALE GENOMIC DNA]</scope>
    <source>
        <strain evidence="2">DSM 14238 / LMG 21431 / ACAM 643 / 9-3</strain>
    </source>
</reference>